<evidence type="ECO:0008006" key="4">
    <source>
        <dbReference type="Google" id="ProtNLM"/>
    </source>
</evidence>
<organism evidence="2 3">
    <name type="scientific">Venturia effusa</name>
    <dbReference type="NCBI Taxonomy" id="50376"/>
    <lineage>
        <taxon>Eukaryota</taxon>
        <taxon>Fungi</taxon>
        <taxon>Dikarya</taxon>
        <taxon>Ascomycota</taxon>
        <taxon>Pezizomycotina</taxon>
        <taxon>Dothideomycetes</taxon>
        <taxon>Pleosporomycetidae</taxon>
        <taxon>Venturiales</taxon>
        <taxon>Venturiaceae</taxon>
        <taxon>Venturia</taxon>
    </lineage>
</organism>
<dbReference type="Proteomes" id="UP000316270">
    <property type="component" value="Chromosome 3"/>
</dbReference>
<keyword evidence="1" id="KW-0472">Membrane</keyword>
<evidence type="ECO:0000256" key="1">
    <source>
        <dbReference type="SAM" id="Phobius"/>
    </source>
</evidence>
<accession>A0A517L1N3</accession>
<reference evidence="2 3" key="1">
    <citation type="submission" date="2019-07" db="EMBL/GenBank/DDBJ databases">
        <title>Finished genome of Venturia effusa.</title>
        <authorList>
            <person name="Young C.A."/>
            <person name="Cox M.P."/>
            <person name="Ganley A.R.D."/>
            <person name="David W.J."/>
        </authorList>
    </citation>
    <scope>NUCLEOTIDE SEQUENCE [LARGE SCALE GENOMIC DNA]</scope>
    <source>
        <strain evidence="3">albino</strain>
    </source>
</reference>
<feature type="transmembrane region" description="Helical" evidence="1">
    <location>
        <begin position="127"/>
        <end position="151"/>
    </location>
</feature>
<feature type="transmembrane region" description="Helical" evidence="1">
    <location>
        <begin position="55"/>
        <end position="75"/>
    </location>
</feature>
<dbReference type="OrthoDB" id="3926840at2759"/>
<evidence type="ECO:0000313" key="2">
    <source>
        <dbReference type="EMBL" id="QDS69539.1"/>
    </source>
</evidence>
<keyword evidence="1" id="KW-0812">Transmembrane</keyword>
<feature type="transmembrane region" description="Helical" evidence="1">
    <location>
        <begin position="30"/>
        <end position="49"/>
    </location>
</feature>
<evidence type="ECO:0000313" key="3">
    <source>
        <dbReference type="Proteomes" id="UP000316270"/>
    </source>
</evidence>
<dbReference type="AlphaFoldDB" id="A0A517L1N3"/>
<keyword evidence="3" id="KW-1185">Reference proteome</keyword>
<name>A0A517L1N3_9PEZI</name>
<sequence length="205" mass="22482">MSRAQTYGENAPLGKSGRVVQIIARATQTLFGAIIAIILGCTIAQAHSYKAGWHHFWGFSCVMASASVLAAGSLCSGRVKSYSYFVVDGMFMIMWFIIGVTFGSAYFPFSEQKLPLNKDTTGPKFPTMRAVAVLSVIVMVAWICTFLMAIVQFTNVKKAIHSDARRMGISRGYNVYTGGAEPKFGGRAGIDWKQSILRWKLVSKD</sequence>
<proteinExistence type="predicted"/>
<dbReference type="EMBL" id="CP042187">
    <property type="protein sequence ID" value="QDS69539.1"/>
    <property type="molecule type" value="Genomic_DNA"/>
</dbReference>
<protein>
    <recommendedName>
        <fullName evidence="4">MARVEL domain-containing protein</fullName>
    </recommendedName>
</protein>
<keyword evidence="1" id="KW-1133">Transmembrane helix</keyword>
<gene>
    <name evidence="2" type="ORF">FKW77_007694</name>
</gene>
<feature type="transmembrane region" description="Helical" evidence="1">
    <location>
        <begin position="82"/>
        <end position="107"/>
    </location>
</feature>